<feature type="compositionally biased region" description="Basic and acidic residues" evidence="2">
    <location>
        <begin position="112"/>
        <end position="129"/>
    </location>
</feature>
<reference evidence="4" key="1">
    <citation type="journal article" date="2014" name="Front. Microbiol.">
        <title>High frequency of phylogenetically diverse reductive dehalogenase-homologous genes in deep subseafloor sedimentary metagenomes.</title>
        <authorList>
            <person name="Kawai M."/>
            <person name="Futagami T."/>
            <person name="Toyoda A."/>
            <person name="Takaki Y."/>
            <person name="Nishi S."/>
            <person name="Hori S."/>
            <person name="Arai W."/>
            <person name="Tsubouchi T."/>
            <person name="Morono Y."/>
            <person name="Uchiyama I."/>
            <person name="Ito T."/>
            <person name="Fujiyama A."/>
            <person name="Inagaki F."/>
            <person name="Takami H."/>
        </authorList>
    </citation>
    <scope>NUCLEOTIDE SEQUENCE</scope>
    <source>
        <strain evidence="4">Expedition CK06-06</strain>
    </source>
</reference>
<dbReference type="SUPFAM" id="SSF47095">
    <property type="entry name" value="HMG-box"/>
    <property type="match status" value="1"/>
</dbReference>
<comment type="caution">
    <text evidence="4">The sequence shown here is derived from an EMBL/GenBank/DDBJ whole genome shotgun (WGS) entry which is preliminary data.</text>
</comment>
<dbReference type="PRINTS" id="PR00886">
    <property type="entry name" value="HIGHMOBLTY12"/>
</dbReference>
<dbReference type="Gene3D" id="1.10.30.10">
    <property type="entry name" value="High mobility group box domain"/>
    <property type="match status" value="1"/>
</dbReference>
<dbReference type="InterPro" id="IPR009071">
    <property type="entry name" value="HMG_box_dom"/>
</dbReference>
<evidence type="ECO:0000256" key="2">
    <source>
        <dbReference type="SAM" id="MobiDB-lite"/>
    </source>
</evidence>
<feature type="region of interest" description="Disordered" evidence="2">
    <location>
        <begin position="112"/>
        <end position="136"/>
    </location>
</feature>
<feature type="domain" description="HMG box" evidence="3">
    <location>
        <begin position="61"/>
        <end position="133"/>
    </location>
</feature>
<evidence type="ECO:0000259" key="3">
    <source>
        <dbReference type="PROSITE" id="PS50118"/>
    </source>
</evidence>
<proteinExistence type="predicted"/>
<protein>
    <recommendedName>
        <fullName evidence="3">HMG box domain-containing protein</fullName>
    </recommendedName>
</protein>
<dbReference type="PROSITE" id="PS50118">
    <property type="entry name" value="HMG_BOX_2"/>
    <property type="match status" value="1"/>
</dbReference>
<accession>X0UXA2</accession>
<dbReference type="SMART" id="SM00398">
    <property type="entry name" value="HMG"/>
    <property type="match status" value="1"/>
</dbReference>
<gene>
    <name evidence="4" type="ORF">S01H1_40167</name>
</gene>
<dbReference type="AlphaFoldDB" id="X0UXA2"/>
<dbReference type="GO" id="GO:0003677">
    <property type="term" value="F:DNA binding"/>
    <property type="evidence" value="ECO:0007669"/>
    <property type="project" value="UniProtKB-KW"/>
</dbReference>
<dbReference type="InterPro" id="IPR050342">
    <property type="entry name" value="HMGB"/>
</dbReference>
<organism evidence="4">
    <name type="scientific">marine sediment metagenome</name>
    <dbReference type="NCBI Taxonomy" id="412755"/>
    <lineage>
        <taxon>unclassified sequences</taxon>
        <taxon>metagenomes</taxon>
        <taxon>ecological metagenomes</taxon>
    </lineage>
</organism>
<name>X0UXA2_9ZZZZ</name>
<dbReference type="EMBL" id="BARS01025411">
    <property type="protein sequence ID" value="GAG03837.1"/>
    <property type="molecule type" value="Genomic_DNA"/>
</dbReference>
<dbReference type="PANTHER" id="PTHR48112:SF32">
    <property type="entry name" value="HIGH MOBILITY GROUP PROTEIN B3"/>
    <property type="match status" value="1"/>
</dbReference>
<sequence length="136" mass="16017">MTSILFHNDTGSLNHLWFESHKRLLTSVCIDLGNVERIDELSAKYLGDKLKIKTLKDPNRPKRAKTAYLFFCNAKRPALIVKMKEQQEKINVGVIQKKLGVLWNAMTDKKKEPYQKDSDKDKERYREQMEIYNNEN</sequence>
<dbReference type="PANTHER" id="PTHR48112">
    <property type="entry name" value="HIGH MOBILITY GROUP PROTEIN DSP1"/>
    <property type="match status" value="1"/>
</dbReference>
<dbReference type="Pfam" id="PF00505">
    <property type="entry name" value="HMG_box"/>
    <property type="match status" value="1"/>
</dbReference>
<evidence type="ECO:0000256" key="1">
    <source>
        <dbReference type="ARBA" id="ARBA00023125"/>
    </source>
</evidence>
<keyword evidence="1" id="KW-0238">DNA-binding</keyword>
<dbReference type="InterPro" id="IPR036910">
    <property type="entry name" value="HMG_box_dom_sf"/>
</dbReference>
<evidence type="ECO:0000313" key="4">
    <source>
        <dbReference type="EMBL" id="GAG03837.1"/>
    </source>
</evidence>